<feature type="region of interest" description="Disordered" evidence="5">
    <location>
        <begin position="504"/>
        <end position="535"/>
    </location>
</feature>
<evidence type="ECO:0000259" key="7">
    <source>
        <dbReference type="Pfam" id="PF20654"/>
    </source>
</evidence>
<dbReference type="Pfam" id="PF09763">
    <property type="entry name" value="Sec3_CC"/>
    <property type="match status" value="1"/>
</dbReference>
<dbReference type="EMBL" id="FR824161">
    <property type="protein sequence ID" value="CCA21245.1"/>
    <property type="molecule type" value="Genomic_DNA"/>
</dbReference>
<keyword evidence="2" id="KW-0813">Transport</keyword>
<dbReference type="InterPro" id="IPR019160">
    <property type="entry name" value="Sec3_CC"/>
</dbReference>
<dbReference type="GO" id="GO:0006887">
    <property type="term" value="P:exocytosis"/>
    <property type="evidence" value="ECO:0007669"/>
    <property type="project" value="UniProtKB-KW"/>
</dbReference>
<protein>
    <submittedName>
        <fullName evidence="9">Uncharacterized protein AlNc14C116G6535</fullName>
    </submittedName>
    <submittedName>
        <fullName evidence="8">Uncharacterized protein AlNc14C3G532</fullName>
    </submittedName>
</protein>
<dbReference type="GO" id="GO:0000145">
    <property type="term" value="C:exocyst"/>
    <property type="evidence" value="ECO:0007669"/>
    <property type="project" value="InterPro"/>
</dbReference>
<dbReference type="GO" id="GO:0005886">
    <property type="term" value="C:plasma membrane"/>
    <property type="evidence" value="ECO:0007669"/>
    <property type="project" value="TreeGrafter"/>
</dbReference>
<feature type="domain" description="Exocyst complex component Sec3 C-terminal" evidence="7">
    <location>
        <begin position="684"/>
        <end position="944"/>
    </location>
</feature>
<dbReference type="PANTHER" id="PTHR16092">
    <property type="entry name" value="SEC3/SYNTAXIN-RELATED"/>
    <property type="match status" value="1"/>
</dbReference>
<feature type="domain" description="Exocyst complex component Sec3 coiled-coil" evidence="6">
    <location>
        <begin position="335"/>
        <end position="427"/>
    </location>
</feature>
<keyword evidence="4" id="KW-0175">Coiled coil</keyword>
<comment type="similarity">
    <text evidence="1">Belongs to the SEC3 family.</text>
</comment>
<dbReference type="HOGENOM" id="CLU_319458_0_0_1"/>
<reference evidence="8" key="2">
    <citation type="submission" date="2011-02" db="EMBL/GenBank/DDBJ databases">
        <authorList>
            <person name="MacLean D."/>
        </authorList>
    </citation>
    <scope>NUCLEOTIDE SEQUENCE</scope>
</reference>
<evidence type="ECO:0000256" key="5">
    <source>
        <dbReference type="SAM" id="MobiDB-lite"/>
    </source>
</evidence>
<feature type="region of interest" description="Disordered" evidence="5">
    <location>
        <begin position="26"/>
        <end position="49"/>
    </location>
</feature>
<evidence type="ECO:0000256" key="3">
    <source>
        <dbReference type="ARBA" id="ARBA00022483"/>
    </source>
</evidence>
<organism evidence="8">
    <name type="scientific">Albugo laibachii Nc14</name>
    <dbReference type="NCBI Taxonomy" id="890382"/>
    <lineage>
        <taxon>Eukaryota</taxon>
        <taxon>Sar</taxon>
        <taxon>Stramenopiles</taxon>
        <taxon>Oomycota</taxon>
        <taxon>Peronosporomycetes</taxon>
        <taxon>Albuginales</taxon>
        <taxon>Albuginaceae</taxon>
        <taxon>Albugo</taxon>
    </lineage>
</organism>
<accession>F0W090</accession>
<evidence type="ECO:0000313" key="8">
    <source>
        <dbReference type="EMBL" id="CCA14461.1"/>
    </source>
</evidence>
<evidence type="ECO:0000313" key="9">
    <source>
        <dbReference type="EMBL" id="CCA21245.1"/>
    </source>
</evidence>
<evidence type="ECO:0000256" key="4">
    <source>
        <dbReference type="ARBA" id="ARBA00023054"/>
    </source>
</evidence>
<dbReference type="GO" id="GO:0006893">
    <property type="term" value="P:Golgi to plasma membrane transport"/>
    <property type="evidence" value="ECO:0007669"/>
    <property type="project" value="TreeGrafter"/>
</dbReference>
<dbReference type="PANTHER" id="PTHR16092:SF14">
    <property type="entry name" value="EXOCYST COMPLEX COMPONENT 1 ISOFORM X1"/>
    <property type="match status" value="1"/>
</dbReference>
<name>F0W090_9STRA</name>
<dbReference type="Pfam" id="PF20654">
    <property type="entry name" value="Sec3_C-term"/>
    <property type="match status" value="1"/>
</dbReference>
<dbReference type="GO" id="GO:0005546">
    <property type="term" value="F:phosphatidylinositol-4,5-bisphosphate binding"/>
    <property type="evidence" value="ECO:0007669"/>
    <property type="project" value="TreeGrafter"/>
</dbReference>
<evidence type="ECO:0000256" key="2">
    <source>
        <dbReference type="ARBA" id="ARBA00022448"/>
    </source>
</evidence>
<reference evidence="8" key="1">
    <citation type="journal article" date="2011" name="PLoS Biol.">
        <title>Gene gain and loss during evolution of obligate parasitism in the white rust pathogen of Arabidopsis thaliana.</title>
        <authorList>
            <person name="Kemen E."/>
            <person name="Gardiner A."/>
            <person name="Schultz-Larsen T."/>
            <person name="Kemen A.C."/>
            <person name="Balmuth A.L."/>
            <person name="Robert-Seilaniantz A."/>
            <person name="Bailey K."/>
            <person name="Holub E."/>
            <person name="Studholme D.J."/>
            <person name="Maclean D."/>
            <person name="Jones J.D."/>
        </authorList>
    </citation>
    <scope>NUCLEOTIDE SEQUENCE</scope>
</reference>
<sequence>MAGKTTSRDDIRDTIQTFFHSQSVKNRSVPTVATKGTKPGAPGAPNRYTSSTRRMMAFLTVSKRKILQQTKLKFGNSNQPPQLSIPDAKKCFILCLSMIQDTISESPSTTTAGDHTARTFHSAQLHYMELTSSYSIEVRNTWELNKLEAVEVVFTSSPRGSFSLELQKGEDVYLWAVQETESDLSMKEFIWSLCALCLEQHSAIPRLVNVAVEELDHVADIADLTRKYQLNVSSIGDPVGHAEDMKAKQASSEADSDPHDLVDKLLGVGSMLTAQENEDLMTLFATVNWEDCHIQPLEEGLQRQLRELEDENIGFLLSFENDLDSTQSEAIYSGTSKKPVDQILDSNDQLQKRVEAIQSWLAGCTQSLEATSQTMKHFESLNNQLEVHYKNSVTLQQCLEQMLELVDLPPSVLDALSSFSISYCDGHEDDSGVVTRLQPVIAALHTLDVAFRSTLSFPASEMSAFRARREELSQIAQEFSEKVSRSLDNWFDEAVKYWKSNQAKSMDGGVPSIRSSGQASRPRGSKLLESDVTRSGRSGASQVEVEVHWTFSNEDFHSSIRRIKGLFAAIESLNHDGLVSIRQLYIKHVSQVYNQHMVSLFRYMREKLSRTAKSHHYLPAPLQSRSLNVSSSHSQLDGFLNASTLFQQVLDHLLPICLREEHFVLQTLLHPHLLTMEASMDRGNDDLAAIMELLFDKCLKRCIEFGDLAASRNIMEASSLIVNVAVWLATCQSHCNFLFHVLMQFQLYLKRILLKFTDDQEHWILSQNPDTKLASVLVPLQKIIAMITRLEESVDGKTEDPTFGAIIHQILPATTKWIEKIAASKPKYSHLTKLENYYFMHEKLTSPARNHPFNQYAEVAHAKYLENLKGYVEWIWNSELHQLAPLFQQVHTLLDTIPMPEIQFHVPRSSVVKVVNAFNTSFVKIDAKKMHDRMKKHFGSNSHMFSIAWRQFIEYADRQLEAYENIARNGYQLEFMPTTTAIDTLRKLKPE</sequence>
<gene>
    <name evidence="8" type="primary">AlNc14C3G532</name>
    <name evidence="9" type="synonym">AlNc14C116G6535</name>
    <name evidence="8" type="ORF">ALNC14_006040</name>
    <name evidence="9" type="ORF">ALNC14_073880</name>
</gene>
<dbReference type="InterPro" id="IPR048628">
    <property type="entry name" value="Sec3_C"/>
</dbReference>
<dbReference type="AlphaFoldDB" id="F0W090"/>
<proteinExistence type="inferred from homology"/>
<dbReference type="EMBL" id="FR824048">
    <property type="protein sequence ID" value="CCA14461.1"/>
    <property type="molecule type" value="Genomic_DNA"/>
</dbReference>
<evidence type="ECO:0000256" key="1">
    <source>
        <dbReference type="ARBA" id="ARBA00006518"/>
    </source>
</evidence>
<keyword evidence="3" id="KW-0268">Exocytosis</keyword>
<evidence type="ECO:0000259" key="6">
    <source>
        <dbReference type="Pfam" id="PF09763"/>
    </source>
</evidence>